<protein>
    <submittedName>
        <fullName evidence="3">Uncharacterized protein</fullName>
    </submittedName>
</protein>
<accession>A0A5N6M333</accession>
<evidence type="ECO:0000313" key="4">
    <source>
        <dbReference type="Proteomes" id="UP000326396"/>
    </source>
</evidence>
<evidence type="ECO:0000256" key="2">
    <source>
        <dbReference type="SAM" id="Phobius"/>
    </source>
</evidence>
<keyword evidence="2" id="KW-0472">Membrane</keyword>
<comment type="caution">
    <text evidence="3">The sequence shown here is derived from an EMBL/GenBank/DDBJ whole genome shotgun (WGS) entry which is preliminary data.</text>
</comment>
<evidence type="ECO:0000256" key="1">
    <source>
        <dbReference type="SAM" id="MobiDB-lite"/>
    </source>
</evidence>
<keyword evidence="4" id="KW-1185">Reference proteome</keyword>
<reference evidence="3 4" key="1">
    <citation type="submission" date="2019-05" db="EMBL/GenBank/DDBJ databases">
        <title>Mikania micrantha, genome provides insights into the molecular mechanism of rapid growth.</title>
        <authorList>
            <person name="Liu B."/>
        </authorList>
    </citation>
    <scope>NUCLEOTIDE SEQUENCE [LARGE SCALE GENOMIC DNA]</scope>
    <source>
        <strain evidence="3">NLD-2019</strain>
        <tissue evidence="3">Leaf</tissue>
    </source>
</reference>
<sequence length="112" mass="11697">MHPQFLNSTNAVSKKPNPTRAPGIHKLNPEPVSGAGAGAGANAKTEETNAAMKKQKSTGLEAVRGDTAMVTIGLKRWPVADVYTFMLTFGFSGVLGPVILLTKCCAHTSMGV</sequence>
<keyword evidence="2" id="KW-0812">Transmembrane</keyword>
<feature type="region of interest" description="Disordered" evidence="1">
    <location>
        <begin position="1"/>
        <end position="58"/>
    </location>
</feature>
<gene>
    <name evidence="3" type="ORF">E3N88_36199</name>
</gene>
<organism evidence="3 4">
    <name type="scientific">Mikania micrantha</name>
    <name type="common">bitter vine</name>
    <dbReference type="NCBI Taxonomy" id="192012"/>
    <lineage>
        <taxon>Eukaryota</taxon>
        <taxon>Viridiplantae</taxon>
        <taxon>Streptophyta</taxon>
        <taxon>Embryophyta</taxon>
        <taxon>Tracheophyta</taxon>
        <taxon>Spermatophyta</taxon>
        <taxon>Magnoliopsida</taxon>
        <taxon>eudicotyledons</taxon>
        <taxon>Gunneridae</taxon>
        <taxon>Pentapetalae</taxon>
        <taxon>asterids</taxon>
        <taxon>campanulids</taxon>
        <taxon>Asterales</taxon>
        <taxon>Asteraceae</taxon>
        <taxon>Asteroideae</taxon>
        <taxon>Heliantheae alliance</taxon>
        <taxon>Eupatorieae</taxon>
        <taxon>Mikania</taxon>
    </lineage>
</organism>
<dbReference type="Proteomes" id="UP000326396">
    <property type="component" value="Linkage Group LG7"/>
</dbReference>
<feature type="transmembrane region" description="Helical" evidence="2">
    <location>
        <begin position="82"/>
        <end position="101"/>
    </location>
</feature>
<name>A0A5N6M333_9ASTR</name>
<dbReference type="EMBL" id="SZYD01000017">
    <property type="protein sequence ID" value="KAD3068319.1"/>
    <property type="molecule type" value="Genomic_DNA"/>
</dbReference>
<dbReference type="AlphaFoldDB" id="A0A5N6M333"/>
<evidence type="ECO:0000313" key="3">
    <source>
        <dbReference type="EMBL" id="KAD3068319.1"/>
    </source>
</evidence>
<keyword evidence="2" id="KW-1133">Transmembrane helix</keyword>
<proteinExistence type="predicted"/>
<feature type="compositionally biased region" description="Polar residues" evidence="1">
    <location>
        <begin position="1"/>
        <end position="12"/>
    </location>
</feature>